<dbReference type="AlphaFoldDB" id="A0A0C3AZG4"/>
<reference evidence="3" key="2">
    <citation type="submission" date="2015-01" db="EMBL/GenBank/DDBJ databases">
        <title>Evolutionary Origins and Diversification of the Mycorrhizal Mutualists.</title>
        <authorList>
            <consortium name="DOE Joint Genome Institute"/>
            <consortium name="Mycorrhizal Genomics Consortium"/>
            <person name="Kohler A."/>
            <person name="Kuo A."/>
            <person name="Nagy L.G."/>
            <person name="Floudas D."/>
            <person name="Copeland A."/>
            <person name="Barry K.W."/>
            <person name="Cichocki N."/>
            <person name="Veneault-Fourrey C."/>
            <person name="LaButti K."/>
            <person name="Lindquist E.A."/>
            <person name="Lipzen A."/>
            <person name="Lundell T."/>
            <person name="Morin E."/>
            <person name="Murat C."/>
            <person name="Riley R."/>
            <person name="Ohm R."/>
            <person name="Sun H."/>
            <person name="Tunlid A."/>
            <person name="Henrissat B."/>
            <person name="Grigoriev I.V."/>
            <person name="Hibbett D.S."/>
            <person name="Martin F."/>
        </authorList>
    </citation>
    <scope>NUCLEOTIDE SEQUENCE [LARGE SCALE GENOMIC DNA]</scope>
    <source>
        <strain evidence="3">F 1598</strain>
    </source>
</reference>
<evidence type="ECO:0000256" key="1">
    <source>
        <dbReference type="SAM" id="Coils"/>
    </source>
</evidence>
<name>A0A0C3AZG4_PILCF</name>
<sequence length="226" mass="25321">MPAAKKPLDSVFEVDEPSGKVRCRECFQADPDATGWMARGSAPRHLKDSDKHKSSIAINLWCQEADTSHHERLSLLMRTQVMPHSTLILLIPLHQHKLGFLTWTIGRSLTLGIKIMISLSAGISPHQHDAEAEREQLRREVELMMMKAEQLDEMGLDQLEDDPTVTNVAHELSLLDDDVIIQDSFAETINHGDYYPSPYGSNRHASHRPGCVANFAIGHASRWPGC</sequence>
<dbReference type="HOGENOM" id="CLU_1225178_0_0_1"/>
<keyword evidence="1" id="KW-0175">Coiled coil</keyword>
<dbReference type="InParanoid" id="A0A0C3AZG4"/>
<dbReference type="Proteomes" id="UP000054166">
    <property type="component" value="Unassembled WGS sequence"/>
</dbReference>
<evidence type="ECO:0000313" key="3">
    <source>
        <dbReference type="Proteomes" id="UP000054166"/>
    </source>
</evidence>
<reference evidence="2 3" key="1">
    <citation type="submission" date="2014-04" db="EMBL/GenBank/DDBJ databases">
        <authorList>
            <consortium name="DOE Joint Genome Institute"/>
            <person name="Kuo A."/>
            <person name="Tarkka M."/>
            <person name="Buscot F."/>
            <person name="Kohler A."/>
            <person name="Nagy L.G."/>
            <person name="Floudas D."/>
            <person name="Copeland A."/>
            <person name="Barry K.W."/>
            <person name="Cichocki N."/>
            <person name="Veneault-Fourrey C."/>
            <person name="LaButti K."/>
            <person name="Lindquist E.A."/>
            <person name="Lipzen A."/>
            <person name="Lundell T."/>
            <person name="Morin E."/>
            <person name="Murat C."/>
            <person name="Sun H."/>
            <person name="Tunlid A."/>
            <person name="Henrissat B."/>
            <person name="Grigoriev I.V."/>
            <person name="Hibbett D.S."/>
            <person name="Martin F."/>
            <person name="Nordberg H.P."/>
            <person name="Cantor M.N."/>
            <person name="Hua S.X."/>
        </authorList>
    </citation>
    <scope>NUCLEOTIDE SEQUENCE [LARGE SCALE GENOMIC DNA]</scope>
    <source>
        <strain evidence="2 3">F 1598</strain>
    </source>
</reference>
<accession>A0A0C3AZG4</accession>
<proteinExistence type="predicted"/>
<feature type="coiled-coil region" evidence="1">
    <location>
        <begin position="127"/>
        <end position="154"/>
    </location>
</feature>
<evidence type="ECO:0000313" key="2">
    <source>
        <dbReference type="EMBL" id="KIM79398.1"/>
    </source>
</evidence>
<protein>
    <submittedName>
        <fullName evidence="2">Uncharacterized protein</fullName>
    </submittedName>
</protein>
<gene>
    <name evidence="2" type="ORF">PILCRDRAFT_10519</name>
</gene>
<organism evidence="2 3">
    <name type="scientific">Piloderma croceum (strain F 1598)</name>
    <dbReference type="NCBI Taxonomy" id="765440"/>
    <lineage>
        <taxon>Eukaryota</taxon>
        <taxon>Fungi</taxon>
        <taxon>Dikarya</taxon>
        <taxon>Basidiomycota</taxon>
        <taxon>Agaricomycotina</taxon>
        <taxon>Agaricomycetes</taxon>
        <taxon>Agaricomycetidae</taxon>
        <taxon>Atheliales</taxon>
        <taxon>Atheliaceae</taxon>
        <taxon>Piloderma</taxon>
    </lineage>
</organism>
<dbReference type="EMBL" id="KN833010">
    <property type="protein sequence ID" value="KIM79398.1"/>
    <property type="molecule type" value="Genomic_DNA"/>
</dbReference>
<keyword evidence="3" id="KW-1185">Reference proteome</keyword>